<reference evidence="2 3" key="1">
    <citation type="submission" date="2018-05" db="EMBL/GenBank/DDBJ databases">
        <title>Genomic Encyclopedia of Type Strains, Phase IV (KMG-IV): sequencing the most valuable type-strain genomes for metagenomic binning, comparative biology and taxonomic classification.</title>
        <authorList>
            <person name="Goeker M."/>
        </authorList>
    </citation>
    <scope>NUCLEOTIDE SEQUENCE [LARGE SCALE GENOMIC DNA]</scope>
    <source>
        <strain evidence="2 3">DSM 18773</strain>
    </source>
</reference>
<sequence>MDTKIFNLTVARNLRFLREERGLTDRELANKINKIVSKSLIGKIENCEHKFKVAEENIRHLANGLCVDIDVLLESNEKINSALATLESSLTSTIDDKFEIMKKLDALVFHTSARSPREFALSLVLRGRLEYHLTRYQSAISYFLMAMNIAQKAGDQETLIKANHDLLSSRLMLGQYEAVSELVLKQLDDMDIIEKSGAFSFWSNIGEIDKWKAKFLYLVARVHSRHRNWTDAEKCLQEAINILPKTSENKILEGSFYQGLGEVYRNTKEKYNDCISVSKVAINIAKEINDPLREIYALITIGEMYYKTDDTELSCATFEQAANRVEMFSQHNHGEKLRIDLWISLCKSNLQRTLGCLDQLKQTQISPRQLGEFYREAALLAKKLGSIETAFELYETASQILLE</sequence>
<dbReference type="EMBL" id="QGGL01000024">
    <property type="protein sequence ID" value="PWK05283.1"/>
    <property type="molecule type" value="Genomic_DNA"/>
</dbReference>
<dbReference type="PROSITE" id="PS50943">
    <property type="entry name" value="HTH_CROC1"/>
    <property type="match status" value="1"/>
</dbReference>
<organism evidence="2 3">
    <name type="scientific">Tumebacillus permanentifrigoris</name>
    <dbReference type="NCBI Taxonomy" id="378543"/>
    <lineage>
        <taxon>Bacteria</taxon>
        <taxon>Bacillati</taxon>
        <taxon>Bacillota</taxon>
        <taxon>Bacilli</taxon>
        <taxon>Bacillales</taxon>
        <taxon>Alicyclobacillaceae</taxon>
        <taxon>Tumebacillus</taxon>
    </lineage>
</organism>
<evidence type="ECO:0000313" key="3">
    <source>
        <dbReference type="Proteomes" id="UP000245634"/>
    </source>
</evidence>
<dbReference type="InterPro" id="IPR001387">
    <property type="entry name" value="Cro/C1-type_HTH"/>
</dbReference>
<dbReference type="InterPro" id="IPR011990">
    <property type="entry name" value="TPR-like_helical_dom_sf"/>
</dbReference>
<dbReference type="InterPro" id="IPR019734">
    <property type="entry name" value="TPR_rpt"/>
</dbReference>
<dbReference type="Proteomes" id="UP000245634">
    <property type="component" value="Unassembled WGS sequence"/>
</dbReference>
<dbReference type="RefSeq" id="WP_170119586.1">
    <property type="nucleotide sequence ID" value="NZ_QGGL01000024.1"/>
</dbReference>
<proteinExistence type="predicted"/>
<keyword evidence="3" id="KW-1185">Reference proteome</keyword>
<feature type="domain" description="HTH cro/C1-type" evidence="1">
    <location>
        <begin position="14"/>
        <end position="72"/>
    </location>
</feature>
<dbReference type="PANTHER" id="PTHR10098">
    <property type="entry name" value="RAPSYN-RELATED"/>
    <property type="match status" value="1"/>
</dbReference>
<name>A0A316D2W2_9BACL</name>
<dbReference type="SUPFAM" id="SSF48452">
    <property type="entry name" value="TPR-like"/>
    <property type="match status" value="2"/>
</dbReference>
<accession>A0A316D2W2</accession>
<dbReference type="SMART" id="SM00028">
    <property type="entry name" value="TPR"/>
    <property type="match status" value="3"/>
</dbReference>
<dbReference type="GO" id="GO:0003677">
    <property type="term" value="F:DNA binding"/>
    <property type="evidence" value="ECO:0007669"/>
    <property type="project" value="InterPro"/>
</dbReference>
<dbReference type="CDD" id="cd00093">
    <property type="entry name" value="HTH_XRE"/>
    <property type="match status" value="1"/>
</dbReference>
<protein>
    <submittedName>
        <fullName evidence="2">Anaphase-promoting complex subunit 5</fullName>
    </submittedName>
</protein>
<gene>
    <name evidence="2" type="ORF">C7459_12432</name>
</gene>
<comment type="caution">
    <text evidence="2">The sequence shown here is derived from an EMBL/GenBank/DDBJ whole genome shotgun (WGS) entry which is preliminary data.</text>
</comment>
<dbReference type="Gene3D" id="1.25.40.10">
    <property type="entry name" value="Tetratricopeptide repeat domain"/>
    <property type="match status" value="2"/>
</dbReference>
<dbReference type="AlphaFoldDB" id="A0A316D2W2"/>
<evidence type="ECO:0000259" key="1">
    <source>
        <dbReference type="PROSITE" id="PS50943"/>
    </source>
</evidence>
<dbReference type="InterPro" id="IPR010982">
    <property type="entry name" value="Lambda_DNA-bd_dom_sf"/>
</dbReference>
<evidence type="ECO:0000313" key="2">
    <source>
        <dbReference type="EMBL" id="PWK05283.1"/>
    </source>
</evidence>
<dbReference type="Gene3D" id="1.10.260.40">
    <property type="entry name" value="lambda repressor-like DNA-binding domains"/>
    <property type="match status" value="1"/>
</dbReference>
<dbReference type="SUPFAM" id="SSF47413">
    <property type="entry name" value="lambda repressor-like DNA-binding domains"/>
    <property type="match status" value="1"/>
</dbReference>